<sequence length="260" mass="30507">MKKLQHSIYYLEELNYRMAYAAFGTALLFFTSYTYKQSLIFAFLPVGLSYFVTTGLTEIFLTYIKLCTILSLGFGIGIAIVQMYLFLRPGLYAYEAKKSFNILLASIFFYISLYTYILPATINVFWRIFSTYSQNFTPIDLTFEPKLADYLEQLQQLSHVLSFIFPCLVLLNQLQALTQRHIWVKYRRIFYLIGFSIGALLTPPDIMSQILVGTPLIILYEVQTSFWVLHKEYHNQLLIRQPVKPYKDTNGKKKQCQREW</sequence>
<gene>
    <name evidence="7" type="primary">tatC</name>
</gene>
<keyword evidence="4 6" id="KW-1133">Transmembrane helix</keyword>
<dbReference type="InterPro" id="IPR002033">
    <property type="entry name" value="TatC"/>
</dbReference>
<evidence type="ECO:0000256" key="5">
    <source>
        <dbReference type="ARBA" id="ARBA00023136"/>
    </source>
</evidence>
<dbReference type="GO" id="GO:0043953">
    <property type="term" value="P:protein transport by the Tat complex"/>
    <property type="evidence" value="ECO:0007669"/>
    <property type="project" value="TreeGrafter"/>
</dbReference>
<organism evidence="7">
    <name type="scientific">Chorda asiatica</name>
    <dbReference type="NCBI Taxonomy" id="1281577"/>
    <lineage>
        <taxon>Eukaryota</taxon>
        <taxon>Sar</taxon>
        <taxon>Stramenopiles</taxon>
        <taxon>Ochrophyta</taxon>
        <taxon>PX clade</taxon>
        <taxon>Phaeophyceae</taxon>
        <taxon>Laminariales</taxon>
        <taxon>Chordaceae</taxon>
        <taxon>Chorda</taxon>
    </lineage>
</organism>
<evidence type="ECO:0000256" key="4">
    <source>
        <dbReference type="ARBA" id="ARBA00022989"/>
    </source>
</evidence>
<keyword evidence="7" id="KW-0496">Mitochondrion</keyword>
<feature type="transmembrane region" description="Helical" evidence="6">
    <location>
        <begin position="14"/>
        <end position="32"/>
    </location>
</feature>
<accession>A0A8F0FCE8</accession>
<evidence type="ECO:0000256" key="3">
    <source>
        <dbReference type="ARBA" id="ARBA00022692"/>
    </source>
</evidence>
<reference evidence="7" key="1">
    <citation type="journal article" date="2021" name="Genome Biol. Evol.">
        <title>Genomic rearrangements and sequence evolution across brown algal organelles.</title>
        <authorList>
            <person name="Starko S."/>
            <person name="Bringloe T.T."/>
            <person name="Gomez M.S."/>
            <person name="Darby H."/>
            <person name="Graham S.W."/>
            <person name="Martone P.T."/>
        </authorList>
    </citation>
    <scope>NUCLEOTIDE SEQUENCE</scope>
</reference>
<feature type="transmembrane region" description="Helical" evidence="6">
    <location>
        <begin position="189"/>
        <end position="204"/>
    </location>
</feature>
<protein>
    <submittedName>
        <fullName evidence="7">SecY-independent transporter protein</fullName>
    </submittedName>
</protein>
<evidence type="ECO:0000256" key="1">
    <source>
        <dbReference type="ARBA" id="ARBA00004141"/>
    </source>
</evidence>
<evidence type="ECO:0000313" key="7">
    <source>
        <dbReference type="EMBL" id="QWK44407.1"/>
    </source>
</evidence>
<feature type="transmembrane region" description="Helical" evidence="6">
    <location>
        <begin position="63"/>
        <end position="87"/>
    </location>
</feature>
<dbReference type="GO" id="GO:0033281">
    <property type="term" value="C:TAT protein transport complex"/>
    <property type="evidence" value="ECO:0007669"/>
    <property type="project" value="TreeGrafter"/>
</dbReference>
<comment type="similarity">
    <text evidence="2">Belongs to the TatC family.</text>
</comment>
<name>A0A8F0FCE8_9PHAE</name>
<evidence type="ECO:0000256" key="2">
    <source>
        <dbReference type="ARBA" id="ARBA00008882"/>
    </source>
</evidence>
<dbReference type="PANTHER" id="PTHR30371:SF0">
    <property type="entry name" value="SEC-INDEPENDENT PROTEIN TRANSLOCASE PROTEIN TATC, CHLOROPLASTIC-RELATED"/>
    <property type="match status" value="1"/>
</dbReference>
<dbReference type="GO" id="GO:0009977">
    <property type="term" value="F:proton motive force dependent protein transmembrane transporter activity"/>
    <property type="evidence" value="ECO:0007669"/>
    <property type="project" value="TreeGrafter"/>
</dbReference>
<dbReference type="EMBL" id="MZ156050">
    <property type="protein sequence ID" value="QWK44407.1"/>
    <property type="molecule type" value="Genomic_DNA"/>
</dbReference>
<feature type="transmembrane region" description="Helical" evidence="6">
    <location>
        <begin position="39"/>
        <end position="57"/>
    </location>
</feature>
<evidence type="ECO:0000256" key="6">
    <source>
        <dbReference type="SAM" id="Phobius"/>
    </source>
</evidence>
<comment type="subcellular location">
    <subcellularLocation>
        <location evidence="1">Membrane</location>
        <topology evidence="1">Multi-pass membrane protein</topology>
    </subcellularLocation>
</comment>
<keyword evidence="5 6" id="KW-0472">Membrane</keyword>
<geneLocation type="mitochondrion" evidence="7"/>
<dbReference type="PANTHER" id="PTHR30371">
    <property type="entry name" value="SEC-INDEPENDENT PROTEIN TRANSLOCASE PROTEIN TATC"/>
    <property type="match status" value="1"/>
</dbReference>
<keyword evidence="3 6" id="KW-0812">Transmembrane</keyword>
<dbReference type="AlphaFoldDB" id="A0A8F0FCE8"/>
<feature type="transmembrane region" description="Helical" evidence="6">
    <location>
        <begin position="99"/>
        <end position="117"/>
    </location>
</feature>
<dbReference type="Pfam" id="PF00902">
    <property type="entry name" value="TatC"/>
    <property type="match status" value="1"/>
</dbReference>
<proteinExistence type="inferred from homology"/>
<dbReference type="GO" id="GO:0065002">
    <property type="term" value="P:intracellular protein transmembrane transport"/>
    <property type="evidence" value="ECO:0007669"/>
    <property type="project" value="TreeGrafter"/>
</dbReference>